<reference evidence="3" key="1">
    <citation type="submission" date="2019-06" db="EMBL/GenBank/DDBJ databases">
        <title>Draft genome sequence of the griseofulvin-producing fungus Xylaria cubensis strain G536.</title>
        <authorList>
            <person name="Mead M.E."/>
            <person name="Raja H.A."/>
            <person name="Steenwyk J.L."/>
            <person name="Knowles S.L."/>
            <person name="Oberlies N.H."/>
            <person name="Rokas A."/>
        </authorList>
    </citation>
    <scope>NUCLEOTIDE SEQUENCE [LARGE SCALE GENOMIC DNA]</scope>
    <source>
        <strain evidence="3">G536</strain>
    </source>
</reference>
<evidence type="ECO:0000256" key="1">
    <source>
        <dbReference type="SAM" id="MobiDB-lite"/>
    </source>
</evidence>
<dbReference type="OrthoDB" id="3938623at2759"/>
<feature type="compositionally biased region" description="Polar residues" evidence="1">
    <location>
        <begin position="242"/>
        <end position="259"/>
    </location>
</feature>
<organism evidence="2 3">
    <name type="scientific">Xylaria flabelliformis</name>
    <dbReference type="NCBI Taxonomy" id="2512241"/>
    <lineage>
        <taxon>Eukaryota</taxon>
        <taxon>Fungi</taxon>
        <taxon>Dikarya</taxon>
        <taxon>Ascomycota</taxon>
        <taxon>Pezizomycotina</taxon>
        <taxon>Sordariomycetes</taxon>
        <taxon>Xylariomycetidae</taxon>
        <taxon>Xylariales</taxon>
        <taxon>Xylariaceae</taxon>
        <taxon>Xylaria</taxon>
    </lineage>
</organism>
<dbReference type="GO" id="GO:0005737">
    <property type="term" value="C:cytoplasm"/>
    <property type="evidence" value="ECO:0007669"/>
    <property type="project" value="TreeGrafter"/>
</dbReference>
<evidence type="ECO:0000313" key="3">
    <source>
        <dbReference type="Proteomes" id="UP000319160"/>
    </source>
</evidence>
<dbReference type="InterPro" id="IPR036322">
    <property type="entry name" value="WD40_repeat_dom_sf"/>
</dbReference>
<protein>
    <recommendedName>
        <fullName evidence="4">BCAS3 domain-containing protein</fullName>
    </recommendedName>
</protein>
<dbReference type="SUPFAM" id="SSF50978">
    <property type="entry name" value="WD40 repeat-like"/>
    <property type="match status" value="1"/>
</dbReference>
<dbReference type="STRING" id="2512241.A0A553I2S9"/>
<feature type="region of interest" description="Disordered" evidence="1">
    <location>
        <begin position="242"/>
        <end position="283"/>
    </location>
</feature>
<dbReference type="PANTHER" id="PTHR13268:SF0">
    <property type="entry name" value="BCAS3 MICROTUBULE ASSOCIATED CELL MIGRATION FACTOR"/>
    <property type="match status" value="1"/>
</dbReference>
<dbReference type="InterPro" id="IPR045142">
    <property type="entry name" value="BCAS3-like"/>
</dbReference>
<dbReference type="EMBL" id="VFLP01000022">
    <property type="protein sequence ID" value="TRX94506.1"/>
    <property type="molecule type" value="Genomic_DNA"/>
</dbReference>
<name>A0A553I2S9_9PEZI</name>
<feature type="region of interest" description="Disordered" evidence="1">
    <location>
        <begin position="646"/>
        <end position="680"/>
    </location>
</feature>
<feature type="region of interest" description="Disordered" evidence="1">
    <location>
        <begin position="1"/>
        <end position="74"/>
    </location>
</feature>
<dbReference type="GO" id="GO:0042594">
    <property type="term" value="P:response to starvation"/>
    <property type="evidence" value="ECO:0007669"/>
    <property type="project" value="TreeGrafter"/>
</dbReference>
<dbReference type="InterPro" id="IPR011044">
    <property type="entry name" value="Quino_amine_DH_bsu"/>
</dbReference>
<dbReference type="GO" id="GO:0006914">
    <property type="term" value="P:autophagy"/>
    <property type="evidence" value="ECO:0007669"/>
    <property type="project" value="InterPro"/>
</dbReference>
<evidence type="ECO:0000313" key="2">
    <source>
        <dbReference type="EMBL" id="TRX94506.1"/>
    </source>
</evidence>
<dbReference type="SUPFAM" id="SSF50969">
    <property type="entry name" value="YVTN repeat-like/Quinoprotein amine dehydrogenase"/>
    <property type="match status" value="1"/>
</dbReference>
<evidence type="ECO:0008006" key="4">
    <source>
        <dbReference type="Google" id="ProtNLM"/>
    </source>
</evidence>
<accession>A0A553I2S9</accession>
<sequence>MPGSSTHDPSTTSDSSLPPSTPRQKRKHKLTGSNSPGSKKKDKNAKDSGGVVAAVTKHRAKLSRRSLAPRGLNLRSPSHRLLMTTSDIGFHSNANAGKDIVTPDESPISLSPELEPTAPASIPTNGNPSVSPLLDAVSATSVSASTALSTNDWSRATGPLAGSPSNLISIMGDSPPTQPSSYEDSRGLPYAWTTHQQQPHQQHQQHQQWRHHGNNIPYSASPPTGGRRPLSYQMDHYAASEFRSQMSTPPNARRSSMHSPFSPPRVGVNPPLPHQPQAHFYGAPDIDFDIHRKTGLKAGERGYYFGFDTLPRPDSGQTSGSDHVVLAGYEGGMDIYSVNKRGVEPLATLKGLRGGVYNAKILPWNSTPDPFGIFPLVAVVVHGPVPPHNPPDIALESALDNTSSPRLEGINTPQSDTNQRQINIGKGVPVIEAYQTSVEVYSLATNQLIDVLLQAPKIPFKASVASPVFRSPPPTGAFQIRAEDGSIVVASGTTGECWVYRQVRYEQDPGHGFSCVGKLWTSLQQSVKGDPAPENEPASIPVPPRKRLQTPIFAVHGRWLAYCPPPSSSQIALNGMIPVPVEGKAPGLSTLTSPVLPIESSEVEQPIFDGVMNRIMRETTQEFIQGARWVGKQGMQLWNNYWKPGQQPPARQSTVGSPPWGSAYSGRSEASQFPPTYGVSGQAVTKEPGLVSIIDMHTLMSSATIHPITTFKPPLGCSFLSFSPTGLSLFTASIKGDVQTVWDLMRIQYTKSSSLQNPQPNNGHATRVRQVAQFSRLTIARIIDIAWASPNGERAAMVTERGTVHMLDMPPSAYTWPPPRRRVAAPETVGGGSENAPSAVSIASNVLSSAYGATRPLLNTHRRGTSTSQGTSTIMDHASYGGKVLAAGISHSLGNAGTAINHLRHTGENRVSLPLRNMSAGPSCATWITGRKHHTLFVVGDGQVRMFPSKSRRPSLRKDRPRIARGTKYNDFKLRDLPNDLIAPSIKQMIDPIEDLDLSNPDHDGGNTLVLHPRPHLAELDRGPEAAIPQAEIESNAPYQPFHTDRRVSLHLYKGENSENELSSVIRHMQSTTLDDTPRRSKRRDNKSVAKQAWAFGQPISTIKLDLGLPIVVDEDVSNSIDDHRALPVSAMERVLQVGENDEQIVVTTRRRRGGGRTVGGDEDGFFEDDCEVLDFADQRV</sequence>
<feature type="region of interest" description="Disordered" evidence="1">
    <location>
        <begin position="152"/>
        <end position="226"/>
    </location>
</feature>
<gene>
    <name evidence="2" type="ORF">FHL15_004661</name>
</gene>
<dbReference type="PANTHER" id="PTHR13268">
    <property type="entry name" value="BREAST CARCINOMA AMPLIFIED SEQUENCE 3"/>
    <property type="match status" value="1"/>
</dbReference>
<proteinExistence type="predicted"/>
<feature type="region of interest" description="Disordered" evidence="1">
    <location>
        <begin position="95"/>
        <end position="129"/>
    </location>
</feature>
<keyword evidence="3" id="KW-1185">Reference proteome</keyword>
<comment type="caution">
    <text evidence="2">The sequence shown here is derived from an EMBL/GenBank/DDBJ whole genome shotgun (WGS) entry which is preliminary data.</text>
</comment>
<feature type="compositionally biased region" description="Low complexity" evidence="1">
    <location>
        <begin position="1"/>
        <end position="18"/>
    </location>
</feature>
<dbReference type="AlphaFoldDB" id="A0A553I2S9"/>
<dbReference type="Proteomes" id="UP000319160">
    <property type="component" value="Unassembled WGS sequence"/>
</dbReference>
<feature type="compositionally biased region" description="Low complexity" evidence="1">
    <location>
        <begin position="195"/>
        <end position="207"/>
    </location>
</feature>